<dbReference type="EMBL" id="CM003609">
    <property type="protein sequence ID" value="KYP64772.1"/>
    <property type="molecule type" value="Genomic_DNA"/>
</dbReference>
<evidence type="ECO:0008006" key="3">
    <source>
        <dbReference type="Google" id="ProtNLM"/>
    </source>
</evidence>
<evidence type="ECO:0000313" key="2">
    <source>
        <dbReference type="Proteomes" id="UP000075243"/>
    </source>
</evidence>
<gene>
    <name evidence="1" type="ORF">KK1_019378</name>
</gene>
<evidence type="ECO:0000313" key="1">
    <source>
        <dbReference type="EMBL" id="KYP64772.1"/>
    </source>
</evidence>
<reference evidence="1 2" key="1">
    <citation type="journal article" date="2012" name="Nat. Biotechnol.">
        <title>Draft genome sequence of pigeonpea (Cajanus cajan), an orphan legume crop of resource-poor farmers.</title>
        <authorList>
            <person name="Varshney R.K."/>
            <person name="Chen W."/>
            <person name="Li Y."/>
            <person name="Bharti A.K."/>
            <person name="Saxena R.K."/>
            <person name="Schlueter J.A."/>
            <person name="Donoghue M.T."/>
            <person name="Azam S."/>
            <person name="Fan G."/>
            <person name="Whaley A.M."/>
            <person name="Farmer A.D."/>
            <person name="Sheridan J."/>
            <person name="Iwata A."/>
            <person name="Tuteja R."/>
            <person name="Penmetsa R.V."/>
            <person name="Wu W."/>
            <person name="Upadhyaya H.D."/>
            <person name="Yang S.P."/>
            <person name="Shah T."/>
            <person name="Saxena K.B."/>
            <person name="Michael T."/>
            <person name="McCombie W.R."/>
            <person name="Yang B."/>
            <person name="Zhang G."/>
            <person name="Yang H."/>
            <person name="Wang J."/>
            <person name="Spillane C."/>
            <person name="Cook D.R."/>
            <person name="May G.D."/>
            <person name="Xu X."/>
            <person name="Jackson S.A."/>
        </authorList>
    </citation>
    <scope>NUCLEOTIDE SEQUENCE [LARGE SCALE GENOMIC DNA]</scope>
    <source>
        <strain evidence="2">cv. Asha</strain>
    </source>
</reference>
<proteinExistence type="predicted"/>
<dbReference type="Gramene" id="C.cajan_18832.t">
    <property type="protein sequence ID" value="C.cajan_18832.t"/>
    <property type="gene ID" value="C.cajan_18832"/>
</dbReference>
<keyword evidence="2" id="KW-1185">Reference proteome</keyword>
<name>A0A151TCJ4_CAJCA</name>
<organism evidence="1 2">
    <name type="scientific">Cajanus cajan</name>
    <name type="common">Pigeon pea</name>
    <name type="synonym">Cajanus indicus</name>
    <dbReference type="NCBI Taxonomy" id="3821"/>
    <lineage>
        <taxon>Eukaryota</taxon>
        <taxon>Viridiplantae</taxon>
        <taxon>Streptophyta</taxon>
        <taxon>Embryophyta</taxon>
        <taxon>Tracheophyta</taxon>
        <taxon>Spermatophyta</taxon>
        <taxon>Magnoliopsida</taxon>
        <taxon>eudicotyledons</taxon>
        <taxon>Gunneridae</taxon>
        <taxon>Pentapetalae</taxon>
        <taxon>rosids</taxon>
        <taxon>fabids</taxon>
        <taxon>Fabales</taxon>
        <taxon>Fabaceae</taxon>
        <taxon>Papilionoideae</taxon>
        <taxon>50 kb inversion clade</taxon>
        <taxon>NPAAA clade</taxon>
        <taxon>indigoferoid/millettioid clade</taxon>
        <taxon>Phaseoleae</taxon>
        <taxon>Cajanus</taxon>
    </lineage>
</organism>
<accession>A0A151TCJ4</accession>
<sequence>MTPNLISLSMLDSLGCSYRVEGGVLRVSKGAMVVMKRKLKMDYISYKVA</sequence>
<dbReference type="AlphaFoldDB" id="A0A151TCJ4"/>
<protein>
    <recommendedName>
        <fullName evidence="3">Retrovirus-related Pol polyprotein from transposon TNT 1-94</fullName>
    </recommendedName>
</protein>
<dbReference type="Proteomes" id="UP000075243">
    <property type="component" value="Chromosome 7"/>
</dbReference>